<evidence type="ECO:0000256" key="2">
    <source>
        <dbReference type="ARBA" id="ARBA00022649"/>
    </source>
</evidence>
<keyword evidence="3" id="KW-0540">Nuclease</keyword>
<proteinExistence type="inferred from homology"/>
<keyword evidence="4" id="KW-0255">Endonuclease</keyword>
<evidence type="ECO:0000256" key="1">
    <source>
        <dbReference type="ARBA" id="ARBA00006620"/>
    </source>
</evidence>
<comment type="similarity">
    <text evidence="1">Belongs to the HicA mRNA interferase family.</text>
</comment>
<dbReference type="PATRIC" id="fig|1681.53.peg.2136"/>
<dbReference type="GO" id="GO:0003729">
    <property type="term" value="F:mRNA binding"/>
    <property type="evidence" value="ECO:0007669"/>
    <property type="project" value="InterPro"/>
</dbReference>
<comment type="caution">
    <text evidence="8">The sequence shown here is derived from an EMBL/GenBank/DDBJ whole genome shotgun (WGS) entry which is preliminary data.</text>
</comment>
<reference evidence="8 9" key="1">
    <citation type="submission" date="2016-01" db="EMBL/GenBank/DDBJ databases">
        <authorList>
            <person name="Oliw E.H."/>
        </authorList>
    </citation>
    <scope>NUCLEOTIDE SEQUENCE [LARGE SCALE GENOMIC DNA]</scope>
    <source>
        <strain evidence="8 9">MJR8628B</strain>
    </source>
</reference>
<dbReference type="Pfam" id="PF07927">
    <property type="entry name" value="HicA_toxin"/>
    <property type="match status" value="1"/>
</dbReference>
<dbReference type="SUPFAM" id="SSF54786">
    <property type="entry name" value="YcfA/nrd intein domain"/>
    <property type="match status" value="1"/>
</dbReference>
<dbReference type="GO" id="GO:0004519">
    <property type="term" value="F:endonuclease activity"/>
    <property type="evidence" value="ECO:0007669"/>
    <property type="project" value="UniProtKB-KW"/>
</dbReference>
<evidence type="ECO:0000256" key="6">
    <source>
        <dbReference type="ARBA" id="ARBA00022884"/>
    </source>
</evidence>
<keyword evidence="6" id="KW-0694">RNA-binding</keyword>
<dbReference type="EMBL" id="LRPO01000062">
    <property type="protein sequence ID" value="KWZ79768.1"/>
    <property type="molecule type" value="Genomic_DNA"/>
</dbReference>
<dbReference type="AlphaFoldDB" id="A0A133KJU5"/>
<gene>
    <name evidence="8" type="ORF">HMPREF3196_02195</name>
</gene>
<evidence type="ECO:0000256" key="7">
    <source>
        <dbReference type="ARBA" id="ARBA00023016"/>
    </source>
</evidence>
<keyword evidence="7" id="KW-0346">Stress response</keyword>
<name>A0A133KJU5_BIFBI</name>
<evidence type="ECO:0000313" key="8">
    <source>
        <dbReference type="EMBL" id="KWZ79768.1"/>
    </source>
</evidence>
<dbReference type="RefSeq" id="WP_021647715.1">
    <property type="nucleotide sequence ID" value="NZ_JACEIZ010000005.1"/>
</dbReference>
<sequence>MIRGVRFKEIEKILRKDGWRLYSQSGSHCQYTHPDKPGRVTVPKHSGDLAPFTVRSIWKQAGINERRIK</sequence>
<evidence type="ECO:0000256" key="4">
    <source>
        <dbReference type="ARBA" id="ARBA00022759"/>
    </source>
</evidence>
<dbReference type="Gene3D" id="3.30.920.30">
    <property type="entry name" value="Hypothetical protein"/>
    <property type="match status" value="1"/>
</dbReference>
<evidence type="ECO:0000256" key="3">
    <source>
        <dbReference type="ARBA" id="ARBA00022722"/>
    </source>
</evidence>
<dbReference type="GO" id="GO:0016787">
    <property type="term" value="F:hydrolase activity"/>
    <property type="evidence" value="ECO:0007669"/>
    <property type="project" value="UniProtKB-KW"/>
</dbReference>
<evidence type="ECO:0000313" key="9">
    <source>
        <dbReference type="Proteomes" id="UP000070092"/>
    </source>
</evidence>
<accession>A0A133KJU5</accession>
<dbReference type="Proteomes" id="UP000070092">
    <property type="component" value="Unassembled WGS sequence"/>
</dbReference>
<dbReference type="InterPro" id="IPR038570">
    <property type="entry name" value="HicA_sf"/>
</dbReference>
<keyword evidence="5" id="KW-0378">Hydrolase</keyword>
<evidence type="ECO:0000256" key="5">
    <source>
        <dbReference type="ARBA" id="ARBA00022801"/>
    </source>
</evidence>
<protein>
    <submittedName>
        <fullName evidence="8">Toxin-antitoxin system, toxin component, HicA family</fullName>
    </submittedName>
</protein>
<organism evidence="8 9">
    <name type="scientific">Bifidobacterium bifidum</name>
    <dbReference type="NCBI Taxonomy" id="1681"/>
    <lineage>
        <taxon>Bacteria</taxon>
        <taxon>Bacillati</taxon>
        <taxon>Actinomycetota</taxon>
        <taxon>Actinomycetes</taxon>
        <taxon>Bifidobacteriales</taxon>
        <taxon>Bifidobacteriaceae</taxon>
        <taxon>Bifidobacterium</taxon>
    </lineage>
</organism>
<keyword evidence="2" id="KW-1277">Toxin-antitoxin system</keyword>
<dbReference type="InterPro" id="IPR012933">
    <property type="entry name" value="HicA_mRNA_interferase"/>
</dbReference>